<dbReference type="Pfam" id="PF05973">
    <property type="entry name" value="Gp49"/>
    <property type="match status" value="1"/>
</dbReference>
<reference evidence="3" key="1">
    <citation type="journal article" date="2022" name="Int. J. Syst. Evol. Microbiol.">
        <title>Anaeromyxobacter oryzae sp. nov., Anaeromyxobacter diazotrophicus sp. nov. and Anaeromyxobacter paludicola sp. nov., isolated from paddy soils.</title>
        <authorList>
            <person name="Itoh H."/>
            <person name="Xu Z."/>
            <person name="Mise K."/>
            <person name="Masuda Y."/>
            <person name="Ushijima N."/>
            <person name="Hayakawa C."/>
            <person name="Shiratori Y."/>
            <person name="Senoo K."/>
        </authorList>
    </citation>
    <scope>NUCLEOTIDE SEQUENCE [LARGE SCALE GENOMIC DNA]</scope>
    <source>
        <strain evidence="3">Red232</strain>
    </source>
</reference>
<feature type="coiled-coil region" evidence="1">
    <location>
        <begin position="311"/>
        <end position="366"/>
    </location>
</feature>
<protein>
    <submittedName>
        <fullName evidence="2">Uncharacterized protein</fullName>
    </submittedName>
</protein>
<evidence type="ECO:0000313" key="3">
    <source>
        <dbReference type="Proteomes" id="UP001162891"/>
    </source>
</evidence>
<sequence length="484" mass="53700">MLTHYRTRFDLLAGRDPADPARVIDVFRRWVSEVEEAPVPDDAPQVLFVGGSRVSTATGQDGSDEIMALRYQRRVGATDWITELGIRSSRAATRVYVSLSSAARAVVQRRQRSWPPGVVALLLNEFEGTAHMPLSASPVAALERGDVAALLEMLRNQRRSLPVVVVSVDTFSERPLVSADDLQKRLLGLAQVVVLGKRAAFAFRDDLASALQDEALARRWGVFGGAVRLYWPGLKLDRGENPFQHRLWVPDSGALDLGVMDALFDDLAWASLHGDVPDWVDSALIQRLADRKAFEALRAASADSSLYEQYCATLERDLEAERAHRAEAVERAASAEGELESLRYHLREANAALTTLRQRAREEHADAAVDGAWTVATFRLGAQGTRDCIDDGIPAEERAEVADAMRWLADPESWANPMGKLSNLGGGVYEYRVNVKDHWNRLFVARLPRIHTVVVLHAYSKKSNELDPAEVKVANERLKQLSVR</sequence>
<evidence type="ECO:0000313" key="2">
    <source>
        <dbReference type="EMBL" id="BDG02818.1"/>
    </source>
</evidence>
<gene>
    <name evidence="2" type="ORF">AMOR_18140</name>
</gene>
<name>A0ABM7WTM5_9BACT</name>
<dbReference type="Proteomes" id="UP001162891">
    <property type="component" value="Chromosome"/>
</dbReference>
<dbReference type="InterPro" id="IPR009241">
    <property type="entry name" value="HigB-like"/>
</dbReference>
<dbReference type="EMBL" id="AP025591">
    <property type="protein sequence ID" value="BDG02818.1"/>
    <property type="molecule type" value="Genomic_DNA"/>
</dbReference>
<keyword evidence="1" id="KW-0175">Coiled coil</keyword>
<organism evidence="2 3">
    <name type="scientific">Anaeromyxobacter oryzae</name>
    <dbReference type="NCBI Taxonomy" id="2918170"/>
    <lineage>
        <taxon>Bacteria</taxon>
        <taxon>Pseudomonadati</taxon>
        <taxon>Myxococcota</taxon>
        <taxon>Myxococcia</taxon>
        <taxon>Myxococcales</taxon>
        <taxon>Cystobacterineae</taxon>
        <taxon>Anaeromyxobacteraceae</taxon>
        <taxon>Anaeromyxobacter</taxon>
    </lineage>
</organism>
<accession>A0ABM7WTM5</accession>
<proteinExistence type="predicted"/>
<evidence type="ECO:0000256" key="1">
    <source>
        <dbReference type="SAM" id="Coils"/>
    </source>
</evidence>
<keyword evidence="3" id="KW-1185">Reference proteome</keyword>